<dbReference type="Proteomes" id="UP000003676">
    <property type="component" value="Unassembled WGS sequence"/>
</dbReference>
<organism evidence="2 3">
    <name type="scientific">Desulfovibrio piger ATCC 29098</name>
    <dbReference type="NCBI Taxonomy" id="411464"/>
    <lineage>
        <taxon>Bacteria</taxon>
        <taxon>Pseudomonadati</taxon>
        <taxon>Thermodesulfobacteriota</taxon>
        <taxon>Desulfovibrionia</taxon>
        <taxon>Desulfovibrionales</taxon>
        <taxon>Desulfovibrionaceae</taxon>
        <taxon>Desulfovibrio</taxon>
    </lineage>
</organism>
<comment type="caution">
    <text evidence="2">The sequence shown here is derived from an EMBL/GenBank/DDBJ whole genome shotgun (WGS) entry which is preliminary data.</text>
</comment>
<feature type="non-terminal residue" evidence="2">
    <location>
        <position position="1"/>
    </location>
</feature>
<gene>
    <name evidence="2" type="ORF">DESPIG_02424</name>
</gene>
<dbReference type="EMBL" id="ABXU01000072">
    <property type="protein sequence ID" value="EEB32690.1"/>
    <property type="molecule type" value="Genomic_DNA"/>
</dbReference>
<keyword evidence="1" id="KW-1133">Transmembrane helix</keyword>
<dbReference type="HOGENOM" id="CLU_1100435_0_0_7"/>
<protein>
    <submittedName>
        <fullName evidence="2">Uncharacterized protein</fullName>
    </submittedName>
</protein>
<evidence type="ECO:0000256" key="1">
    <source>
        <dbReference type="SAM" id="Phobius"/>
    </source>
</evidence>
<evidence type="ECO:0000313" key="3">
    <source>
        <dbReference type="Proteomes" id="UP000003676"/>
    </source>
</evidence>
<name>B6WWF6_9BACT</name>
<keyword evidence="1" id="KW-0472">Membrane</keyword>
<keyword evidence="1" id="KW-0812">Transmembrane</keyword>
<dbReference type="AlphaFoldDB" id="B6WWF6"/>
<reference evidence="2 3" key="2">
    <citation type="submission" date="2008-10" db="EMBL/GenBank/DDBJ databases">
        <authorList>
            <person name="Fulton L."/>
            <person name="Clifton S."/>
            <person name="Fulton B."/>
            <person name="Xu J."/>
            <person name="Minx P."/>
            <person name="Pepin K.H."/>
            <person name="Johnson M."/>
            <person name="Bhonagiri V."/>
            <person name="Nash W.E."/>
            <person name="Mardis E.R."/>
            <person name="Wilson R.K."/>
        </authorList>
    </citation>
    <scope>NUCLEOTIDE SEQUENCE [LARGE SCALE GENOMIC DNA]</scope>
    <source>
        <strain evidence="2 3">ATCC 29098</strain>
    </source>
</reference>
<feature type="transmembrane region" description="Helical" evidence="1">
    <location>
        <begin position="75"/>
        <end position="99"/>
    </location>
</feature>
<evidence type="ECO:0000313" key="2">
    <source>
        <dbReference type="EMBL" id="EEB32690.1"/>
    </source>
</evidence>
<accession>B6WWF6</accession>
<reference evidence="2 3" key="1">
    <citation type="submission" date="2008-10" db="EMBL/GenBank/DDBJ databases">
        <title>Draft genome sequence of Desulvovibrio piger (ATCC 29098).</title>
        <authorList>
            <person name="Sudarsanam P."/>
            <person name="Ley R."/>
            <person name="Guruge J."/>
            <person name="Turnbaugh P.J."/>
            <person name="Mahowald M."/>
            <person name="Liep D."/>
            <person name="Gordon J."/>
        </authorList>
    </citation>
    <scope>NUCLEOTIDE SEQUENCE [LARGE SCALE GENOMIC DNA]</scope>
    <source>
        <strain evidence="2 3">ATCC 29098</strain>
    </source>
</reference>
<sequence>SGHGRGLRTLATAAFALTAHGRTGTGAAALAATVAGFRSRIFGRSFLGRGFGRSGGTGLVTATTATGLTGVLGGLFLPFGLVGPGGLFGLLVLAGRALFSRSGLLALFRGGRGRSGHTVLAGGRGHLFGRATGRVLTAQGRPFQPDIAALLAEDAFHGFAQRGTARADLGLAGPHDTKDAALGVLNYLNLQLFAGGIVIAAGLLNGGIQILTLKLFESVHKLSQKGRQRGDPAATTYGLFSVSQDRSRGHGP</sequence>
<proteinExistence type="predicted"/>